<dbReference type="Pfam" id="PF19055">
    <property type="entry name" value="ABC2_membrane_7"/>
    <property type="match status" value="1"/>
</dbReference>
<evidence type="ECO:0000256" key="1">
    <source>
        <dbReference type="ARBA" id="ARBA00004141"/>
    </source>
</evidence>
<feature type="transmembrane region" description="Helical" evidence="10">
    <location>
        <begin position="543"/>
        <end position="563"/>
    </location>
</feature>
<keyword evidence="7 10" id="KW-1133">Transmembrane helix</keyword>
<dbReference type="PROSITE" id="PS50893">
    <property type="entry name" value="ABC_TRANSPORTER_2"/>
    <property type="match status" value="2"/>
</dbReference>
<feature type="domain" description="ABC transporter" evidence="11">
    <location>
        <begin position="831"/>
        <end position="1075"/>
    </location>
</feature>
<dbReference type="Gene3D" id="3.40.50.300">
    <property type="entry name" value="P-loop containing nucleotide triphosphate hydrolases"/>
    <property type="match status" value="2"/>
</dbReference>
<feature type="transmembrane region" description="Helical" evidence="10">
    <location>
        <begin position="1431"/>
        <end position="1452"/>
    </location>
</feature>
<gene>
    <name evidence="12" type="ORF">FISHEDRAFT_45642</name>
</gene>
<dbReference type="InterPro" id="IPR043926">
    <property type="entry name" value="ABCG_dom"/>
</dbReference>
<evidence type="ECO:0000256" key="8">
    <source>
        <dbReference type="ARBA" id="ARBA00023136"/>
    </source>
</evidence>
<feature type="transmembrane region" description="Helical" evidence="10">
    <location>
        <begin position="1243"/>
        <end position="1269"/>
    </location>
</feature>
<dbReference type="SMART" id="SM00382">
    <property type="entry name" value="AAA"/>
    <property type="match status" value="2"/>
</dbReference>
<dbReference type="InterPro" id="IPR003439">
    <property type="entry name" value="ABC_transporter-like_ATP-bd"/>
</dbReference>
<dbReference type="Pfam" id="PF06422">
    <property type="entry name" value="PDR_CDR"/>
    <property type="match status" value="2"/>
</dbReference>
<keyword evidence="6" id="KW-0067">ATP-binding</keyword>
<feature type="transmembrane region" description="Helical" evidence="10">
    <location>
        <begin position="1172"/>
        <end position="1189"/>
    </location>
</feature>
<name>A0A0D7A964_9AGAR</name>
<evidence type="ECO:0000256" key="9">
    <source>
        <dbReference type="SAM" id="MobiDB-lite"/>
    </source>
</evidence>
<dbReference type="EMBL" id="KN881953">
    <property type="protein sequence ID" value="KIY47285.1"/>
    <property type="molecule type" value="Genomic_DNA"/>
</dbReference>
<feature type="transmembrane region" description="Helical" evidence="10">
    <location>
        <begin position="1308"/>
        <end position="1327"/>
    </location>
</feature>
<dbReference type="CDD" id="cd03232">
    <property type="entry name" value="ABCG_PDR_domain2"/>
    <property type="match status" value="1"/>
</dbReference>
<keyword evidence="13" id="KW-1185">Reference proteome</keyword>
<dbReference type="InterPro" id="IPR029481">
    <property type="entry name" value="ABC_trans_N"/>
</dbReference>
<dbReference type="GO" id="GO:0005524">
    <property type="term" value="F:ATP binding"/>
    <property type="evidence" value="ECO:0007669"/>
    <property type="project" value="UniProtKB-KW"/>
</dbReference>
<dbReference type="InterPro" id="IPR034001">
    <property type="entry name" value="ABCG_PDR_1"/>
</dbReference>
<sequence length="1472" mass="162560">MQSEVAIGYFDPNGVNELRRAITNLSTARRSSIGDVTLGNDNVDGDGDKSAPFDFEQTLRTVMRMREEADIASRELGVVFDHLSVTGIGASAAYQPTLGSLLNPLNIAEKVRNARHTPTRTILDGFHGSVRPGEMLLVLGRPGAGCTTLLKTLANETGSYHSTSGTRAYVPSGGGGALLPPEIAKHFRGDVLYCPEDDVHFPSLTVAQTVRFAARCRAPQGADARVGREANLTLGASRDTYANLVTDILLTVFGLRAVKDTVVGDHLLHGISGGQKKRVSITEVMAARACIACWDNSTRGLDSSTALEFVHAVRLATDLVHMTSIVSLYQAGENLYKLFDKAGFTTALFHTVCLIYEGKLAYFGPASEARQYFINLGYEPAHRQTTADFLVAVTDPNGRIPRAVESGTAFLSETDGSDGVTHPVPRTAQEFADYFSASEICRRSREDVRAHMAEAGSQGKGVNAYRHSARIEHARHTRVTSPYLLSVPMQARAVMVRRVQILRGNLLATVLNTMTFLVQGIIVGTVYFQSPQTTAAYFSRGGVLFFSLLFSALSTMAEIPALFSQRPIVLRHRNWAFYHPFIDSVSLSLVDLPITFVNTTIWGILLYFLVGLQQTAGQFFIFFLFLFIVNVTMKSWFRGLAAAFDAEATAQTLAGISVLAFVLYTGYTIPQPSMIGALKWLTWLNPLRYGFEAIVSNEFHTLDGTCANLVPEGTGYENISLSNQVCTTVGSVAGQDTVDGNRFIALSFGYSYSHVWRNLGIIIAFGIAFTTALLAFTEAKTKVSAAASMTLYKRETSTSTEAGSTPEKQGGATPAPDSKALQAAPAMHDVFTFQHINYSVPAPGSARHSQQLQLLNDVSGYVAPGKLTALMGESGAGKTTLLNVLAQRVDVGVVTGEMFVKGQALPADFQAQTGYCQQLDTHLSTSTIRESLLFSANLRQPASVPLAEKEAYVDTVLAMCGLTEFADMIIGTAGVEIRKRTTIGVELAAKPKLLLFLDEPTSGLDSQSAWSIVTFLRSLADNGQAILCTIHQPSSELFQTFDRLLLLRKGGETVYFGDLGHNAETLISYFERNGASPIPEGANSAEWMLDVIGAGATAEVAENWYEIWQHSSEATTLENDIQRIHAEGRRGDCIKTAQKTQFATPWWYQAKELIKREAAFHYRDPTYLMAKLVLNIVAGLFIGFTFFKAKDSQQGTQNKLFAMFMSTIISVPLAQQLQSIFLDMRSVYEIRERPSRMYSWTALVTSQIFVEIPWNMLGSTLYFLCWYWTVGYPTSRAGYQYLMMGILFPWYYTTVSQSVAAMSPNKEIASILFSFLFSFVLTFNGIVQPYRRLGWWQWMYRLSPYTYVLEGWFTNAVGHTDITCSSVEYVSLNPPSGETCGQYMDTYINTHGGYLTNADATSDCQFCSTRTTDQFYQTNFNMFYSHHWRNVGLTCAYIVFNIFVVFAFTWFFRIRTTSLVGAVRRILPRRRH</sequence>
<dbReference type="GO" id="GO:0016020">
    <property type="term" value="C:membrane"/>
    <property type="evidence" value="ECO:0007669"/>
    <property type="project" value="UniProtKB-SubCell"/>
</dbReference>
<dbReference type="GO" id="GO:0140359">
    <property type="term" value="F:ABC-type transporter activity"/>
    <property type="evidence" value="ECO:0007669"/>
    <property type="project" value="InterPro"/>
</dbReference>
<organism evidence="12 13">
    <name type="scientific">Fistulina hepatica ATCC 64428</name>
    <dbReference type="NCBI Taxonomy" id="1128425"/>
    <lineage>
        <taxon>Eukaryota</taxon>
        <taxon>Fungi</taxon>
        <taxon>Dikarya</taxon>
        <taxon>Basidiomycota</taxon>
        <taxon>Agaricomycotina</taxon>
        <taxon>Agaricomycetes</taxon>
        <taxon>Agaricomycetidae</taxon>
        <taxon>Agaricales</taxon>
        <taxon>Fistulinaceae</taxon>
        <taxon>Fistulina</taxon>
    </lineage>
</organism>
<feature type="transmembrane region" description="Helical" evidence="10">
    <location>
        <begin position="1281"/>
        <end position="1301"/>
    </location>
</feature>
<feature type="transmembrane region" description="Helical" evidence="10">
    <location>
        <begin position="755"/>
        <end position="776"/>
    </location>
</feature>
<feature type="domain" description="ABC transporter" evidence="11">
    <location>
        <begin position="102"/>
        <end position="382"/>
    </location>
</feature>
<dbReference type="CDD" id="cd03233">
    <property type="entry name" value="ABCG_PDR_domain1"/>
    <property type="match status" value="1"/>
</dbReference>
<keyword evidence="5" id="KW-0547">Nucleotide-binding</keyword>
<dbReference type="GO" id="GO:0016887">
    <property type="term" value="F:ATP hydrolysis activity"/>
    <property type="evidence" value="ECO:0007669"/>
    <property type="project" value="InterPro"/>
</dbReference>
<dbReference type="PANTHER" id="PTHR19241">
    <property type="entry name" value="ATP-BINDING CASSETTE TRANSPORTER"/>
    <property type="match status" value="1"/>
</dbReference>
<evidence type="ECO:0000256" key="7">
    <source>
        <dbReference type="ARBA" id="ARBA00022989"/>
    </source>
</evidence>
<dbReference type="OrthoDB" id="245989at2759"/>
<evidence type="ECO:0000256" key="4">
    <source>
        <dbReference type="ARBA" id="ARBA00022692"/>
    </source>
</evidence>
<feature type="transmembrane region" description="Helical" evidence="10">
    <location>
        <begin position="1201"/>
        <end position="1222"/>
    </location>
</feature>
<proteinExistence type="inferred from homology"/>
<protein>
    <submittedName>
        <fullName evidence="12">Pleiotropic drug resistance ABC transporter</fullName>
    </submittedName>
</protein>
<keyword evidence="3" id="KW-0813">Transport</keyword>
<evidence type="ECO:0000259" key="11">
    <source>
        <dbReference type="PROSITE" id="PS50893"/>
    </source>
</evidence>
<feature type="transmembrane region" description="Helical" evidence="10">
    <location>
        <begin position="616"/>
        <end position="637"/>
    </location>
</feature>
<feature type="transmembrane region" description="Helical" evidence="10">
    <location>
        <begin position="584"/>
        <end position="610"/>
    </location>
</feature>
<keyword evidence="8 10" id="KW-0472">Membrane</keyword>
<dbReference type="Pfam" id="PF00005">
    <property type="entry name" value="ABC_tran"/>
    <property type="match status" value="2"/>
</dbReference>
<feature type="compositionally biased region" description="Polar residues" evidence="9">
    <location>
        <begin position="797"/>
        <end position="807"/>
    </location>
</feature>
<dbReference type="SUPFAM" id="SSF52540">
    <property type="entry name" value="P-loop containing nucleoside triphosphate hydrolases"/>
    <property type="match status" value="2"/>
</dbReference>
<evidence type="ECO:0000256" key="10">
    <source>
        <dbReference type="SAM" id="Phobius"/>
    </source>
</evidence>
<evidence type="ECO:0000313" key="12">
    <source>
        <dbReference type="EMBL" id="KIY47285.1"/>
    </source>
</evidence>
<evidence type="ECO:0000313" key="13">
    <source>
        <dbReference type="Proteomes" id="UP000054144"/>
    </source>
</evidence>
<feature type="transmembrane region" description="Helical" evidence="10">
    <location>
        <begin position="506"/>
        <end position="528"/>
    </location>
</feature>
<evidence type="ECO:0000256" key="6">
    <source>
        <dbReference type="ARBA" id="ARBA00022840"/>
    </source>
</evidence>
<dbReference type="FunFam" id="3.40.50.300:FF:000054">
    <property type="entry name" value="ABC multidrug transporter atrF"/>
    <property type="match status" value="1"/>
</dbReference>
<keyword evidence="4 10" id="KW-0812">Transmembrane</keyword>
<dbReference type="InterPro" id="IPR027417">
    <property type="entry name" value="P-loop_NTPase"/>
</dbReference>
<dbReference type="InterPro" id="IPR013525">
    <property type="entry name" value="ABC2_TM"/>
</dbReference>
<dbReference type="Proteomes" id="UP000054144">
    <property type="component" value="Unassembled WGS sequence"/>
</dbReference>
<comment type="subcellular location">
    <subcellularLocation>
        <location evidence="1">Membrane</location>
        <topology evidence="1">Multi-pass membrane protein</topology>
    </subcellularLocation>
</comment>
<dbReference type="InterPro" id="IPR010929">
    <property type="entry name" value="PDR_CDR_ABC"/>
</dbReference>
<evidence type="ECO:0000256" key="3">
    <source>
        <dbReference type="ARBA" id="ARBA00022448"/>
    </source>
</evidence>
<comment type="similarity">
    <text evidence="2">Belongs to the ABC transporter superfamily. ABCG family. PDR (TC 3.A.1.205) subfamily.</text>
</comment>
<feature type="transmembrane region" description="Helical" evidence="10">
    <location>
        <begin position="649"/>
        <end position="669"/>
    </location>
</feature>
<reference evidence="12 13" key="1">
    <citation type="journal article" date="2015" name="Fungal Genet. Biol.">
        <title>Evolution of novel wood decay mechanisms in Agaricales revealed by the genome sequences of Fistulina hepatica and Cylindrobasidium torrendii.</title>
        <authorList>
            <person name="Floudas D."/>
            <person name="Held B.W."/>
            <person name="Riley R."/>
            <person name="Nagy L.G."/>
            <person name="Koehler G."/>
            <person name="Ransdell A.S."/>
            <person name="Younus H."/>
            <person name="Chow J."/>
            <person name="Chiniquy J."/>
            <person name="Lipzen A."/>
            <person name="Tritt A."/>
            <person name="Sun H."/>
            <person name="Haridas S."/>
            <person name="LaButti K."/>
            <person name="Ohm R.A."/>
            <person name="Kues U."/>
            <person name="Blanchette R.A."/>
            <person name="Grigoriev I.V."/>
            <person name="Minto R.E."/>
            <person name="Hibbett D.S."/>
        </authorList>
    </citation>
    <scope>NUCLEOTIDE SEQUENCE [LARGE SCALE GENOMIC DNA]</scope>
    <source>
        <strain evidence="12 13">ATCC 64428</strain>
    </source>
</reference>
<dbReference type="InterPro" id="IPR034003">
    <property type="entry name" value="ABCG_PDR_2"/>
</dbReference>
<accession>A0A0D7A964</accession>
<dbReference type="Pfam" id="PF14510">
    <property type="entry name" value="ABC_trans_N"/>
    <property type="match status" value="1"/>
</dbReference>
<evidence type="ECO:0000256" key="2">
    <source>
        <dbReference type="ARBA" id="ARBA00006012"/>
    </source>
</evidence>
<dbReference type="Pfam" id="PF01061">
    <property type="entry name" value="ABC2_membrane"/>
    <property type="match status" value="2"/>
</dbReference>
<feature type="region of interest" description="Disordered" evidence="9">
    <location>
        <begin position="795"/>
        <end position="819"/>
    </location>
</feature>
<dbReference type="InterPro" id="IPR003593">
    <property type="entry name" value="AAA+_ATPase"/>
</dbReference>
<evidence type="ECO:0000256" key="5">
    <source>
        <dbReference type="ARBA" id="ARBA00022741"/>
    </source>
</evidence>